<proteinExistence type="predicted"/>
<reference evidence="1" key="1">
    <citation type="submission" date="2021-05" db="EMBL/GenBank/DDBJ databases">
        <title>Novel Bacillus species.</title>
        <authorList>
            <person name="Liu G."/>
        </authorList>
    </citation>
    <scope>NUCLEOTIDE SEQUENCE</scope>
    <source>
        <strain evidence="1">FJAT-49825</strain>
    </source>
</reference>
<sequence length="249" mass="28708">MVLKSIKTVSFDFIPPEDLKRQYKVFGNFYSLEQEGRSNGYRNDLHIIAKDYFDVHGLKQPIKLLVIMMNPGESAPLSSSNRIPHFTREMVTMREHCLDPIPTKPDRTQYQVMRMMNGLEIEHSRVINISDIRDTQSGSLAVDLESLNSDLHSLFSVDRQLELQIIYSSLADDAFIFLAWGRDIIDCEPFKQLAERCFSSLPKDKVVLGIPGEDYLKFKHPLSRGIGGNPREWLREAENCFNEYFTNLS</sequence>
<evidence type="ECO:0000313" key="1">
    <source>
        <dbReference type="EMBL" id="MBS4214925.1"/>
    </source>
</evidence>
<dbReference type="Proteomes" id="UP000679749">
    <property type="component" value="Unassembled WGS sequence"/>
</dbReference>
<evidence type="ECO:0000313" key="2">
    <source>
        <dbReference type="Proteomes" id="UP000679749"/>
    </source>
</evidence>
<dbReference type="EMBL" id="JAGYPF010000004">
    <property type="protein sequence ID" value="MBS4214925.1"/>
    <property type="molecule type" value="Genomic_DNA"/>
</dbReference>
<dbReference type="RefSeq" id="WP_213119425.1">
    <property type="nucleotide sequence ID" value="NZ_JAGYPF010000004.1"/>
</dbReference>
<accession>A0A942U7K9</accession>
<organism evidence="1 2">
    <name type="scientific">Neobacillus rhizophilus</name>
    <dbReference type="NCBI Taxonomy" id="2833579"/>
    <lineage>
        <taxon>Bacteria</taxon>
        <taxon>Bacillati</taxon>
        <taxon>Bacillota</taxon>
        <taxon>Bacilli</taxon>
        <taxon>Bacillales</taxon>
        <taxon>Bacillaceae</taxon>
        <taxon>Neobacillus</taxon>
    </lineage>
</organism>
<name>A0A942U7K9_9BACI</name>
<protein>
    <recommendedName>
        <fullName evidence="3">DUF1643 domain-containing protein</fullName>
    </recommendedName>
</protein>
<gene>
    <name evidence="1" type="ORF">KHA99_20975</name>
</gene>
<keyword evidence="2" id="KW-1185">Reference proteome</keyword>
<dbReference type="AlphaFoldDB" id="A0A942U7K9"/>
<comment type="caution">
    <text evidence="1">The sequence shown here is derived from an EMBL/GenBank/DDBJ whole genome shotgun (WGS) entry which is preliminary data.</text>
</comment>
<evidence type="ECO:0008006" key="3">
    <source>
        <dbReference type="Google" id="ProtNLM"/>
    </source>
</evidence>